<sequence length="539" mass="58651">MRNFKLSHILAFGFIVPIVALVALLIISMRQMTIINDQSTIISDNWLPSVRLVERLNTQTADLRNNEAVHIISTNAQEIAKADSTITQVKTSIDKTIASYKKLISSNEESSLMNQFERDYQSYLSIQESLLTLSRENKDEEAKELFLGQSLDAYNQYSDVLLNLSELNSRSAKEASLYGDVVYGESKNILIISVIAAAIIVLGIAFVISRYLTSAIQTIQNAIIAMSQGDLRTTLEPMGNNEIGILAENFNTSSKQFHTITTKLTSVADIVNQNSLTLENTMSQTGHNSQEMLAQVEMVATAITEMASAAAEISQNASMAKSSANDALDSVKQGYKSIEQSNSIATKIESSMEESAALVNTLKAHSTEIGAVIDVINGISEQTNLLALNAAIEAARAGEQGRGFAVVADEVRTLAAKTQKSTVDIKDIITKLQEQAEQADHYMQSNLSLVNESQKMVELVSKSFSHIADAVNSISDMNNLVATASNEQTSVTDEISKNIATSVDMVNLNVAAIDEVTSVTRSLSKNADEQKKQLSQFKI</sequence>
<proteinExistence type="inferred from homology"/>
<evidence type="ECO:0000256" key="2">
    <source>
        <dbReference type="ARBA" id="ARBA00023224"/>
    </source>
</evidence>
<dbReference type="CDD" id="cd06225">
    <property type="entry name" value="HAMP"/>
    <property type="match status" value="1"/>
</dbReference>
<evidence type="ECO:0000259" key="6">
    <source>
        <dbReference type="PROSITE" id="PS50111"/>
    </source>
</evidence>
<evidence type="ECO:0000256" key="4">
    <source>
        <dbReference type="PROSITE-ProRule" id="PRU00284"/>
    </source>
</evidence>
<dbReference type="PANTHER" id="PTHR32089">
    <property type="entry name" value="METHYL-ACCEPTING CHEMOTAXIS PROTEIN MCPB"/>
    <property type="match status" value="1"/>
</dbReference>
<dbReference type="InterPro" id="IPR003660">
    <property type="entry name" value="HAMP_dom"/>
</dbReference>
<dbReference type="OrthoDB" id="9795078at2"/>
<keyword evidence="5" id="KW-1133">Transmembrane helix</keyword>
<dbReference type="PANTHER" id="PTHR32089:SF33">
    <property type="entry name" value="TOXIN COREGULATED PILUS BIOSYNTHESIS PROTEIN I"/>
    <property type="match status" value="1"/>
</dbReference>
<evidence type="ECO:0000313" key="9">
    <source>
        <dbReference type="Proteomes" id="UP000281112"/>
    </source>
</evidence>
<dbReference type="EMBL" id="RJVQ01000006">
    <property type="protein sequence ID" value="RQW62299.1"/>
    <property type="molecule type" value="Genomic_DNA"/>
</dbReference>
<evidence type="ECO:0000313" key="8">
    <source>
        <dbReference type="EMBL" id="RQW62299.1"/>
    </source>
</evidence>
<evidence type="ECO:0000256" key="5">
    <source>
        <dbReference type="SAM" id="Phobius"/>
    </source>
</evidence>
<dbReference type="SMART" id="SM00304">
    <property type="entry name" value="HAMP"/>
    <property type="match status" value="1"/>
</dbReference>
<dbReference type="AlphaFoldDB" id="A0A3N9TDY7"/>
<evidence type="ECO:0000256" key="3">
    <source>
        <dbReference type="ARBA" id="ARBA00029447"/>
    </source>
</evidence>
<reference evidence="8 9" key="1">
    <citation type="submission" date="2018-11" db="EMBL/GenBank/DDBJ databases">
        <title>Vibrio LJC006 sp. nov., isolated from seawater during the bloom of the enteromorpha.</title>
        <authorList>
            <person name="Liang J."/>
        </authorList>
    </citation>
    <scope>NUCLEOTIDE SEQUENCE [LARGE SCALE GENOMIC DNA]</scope>
    <source>
        <strain evidence="8 9">LJC006</strain>
    </source>
</reference>
<feature type="transmembrane region" description="Helical" evidence="5">
    <location>
        <begin position="6"/>
        <end position="27"/>
    </location>
</feature>
<dbReference type="CDD" id="cd19411">
    <property type="entry name" value="MCP2201-like_sensor"/>
    <property type="match status" value="1"/>
</dbReference>
<dbReference type="FunFam" id="1.10.287.950:FF:000001">
    <property type="entry name" value="Methyl-accepting chemotaxis sensory transducer"/>
    <property type="match status" value="1"/>
</dbReference>
<feature type="transmembrane region" description="Helical" evidence="5">
    <location>
        <begin position="189"/>
        <end position="212"/>
    </location>
</feature>
<dbReference type="PROSITE" id="PS50111">
    <property type="entry name" value="CHEMOTAXIS_TRANSDUC_2"/>
    <property type="match status" value="1"/>
</dbReference>
<comment type="similarity">
    <text evidence="3">Belongs to the methyl-accepting chemotaxis (MCP) protein family.</text>
</comment>
<feature type="domain" description="Methyl-accepting transducer" evidence="6">
    <location>
        <begin position="267"/>
        <end position="503"/>
    </location>
</feature>
<dbReference type="Pfam" id="PF00015">
    <property type="entry name" value="MCPsignal"/>
    <property type="match status" value="1"/>
</dbReference>
<dbReference type="RefSeq" id="WP_124937837.1">
    <property type="nucleotide sequence ID" value="NZ_RJVQ01000006.1"/>
</dbReference>
<dbReference type="SUPFAM" id="SSF58104">
    <property type="entry name" value="Methyl-accepting chemotaxis protein (MCP) signaling domain"/>
    <property type="match status" value="1"/>
</dbReference>
<comment type="subcellular location">
    <subcellularLocation>
        <location evidence="1">Membrane</location>
    </subcellularLocation>
</comment>
<dbReference type="Gene3D" id="6.10.340.10">
    <property type="match status" value="1"/>
</dbReference>
<dbReference type="Gene3D" id="1.10.287.950">
    <property type="entry name" value="Methyl-accepting chemotaxis protein"/>
    <property type="match status" value="1"/>
</dbReference>
<dbReference type="SMART" id="SM00283">
    <property type="entry name" value="MA"/>
    <property type="match status" value="1"/>
</dbReference>
<organism evidence="8 9">
    <name type="scientific">Vibrio viridaestus</name>
    <dbReference type="NCBI Taxonomy" id="2487322"/>
    <lineage>
        <taxon>Bacteria</taxon>
        <taxon>Pseudomonadati</taxon>
        <taxon>Pseudomonadota</taxon>
        <taxon>Gammaproteobacteria</taxon>
        <taxon>Vibrionales</taxon>
        <taxon>Vibrionaceae</taxon>
        <taxon>Vibrio</taxon>
    </lineage>
</organism>
<dbReference type="GO" id="GO:0007165">
    <property type="term" value="P:signal transduction"/>
    <property type="evidence" value="ECO:0007669"/>
    <property type="project" value="UniProtKB-KW"/>
</dbReference>
<dbReference type="PROSITE" id="PS50885">
    <property type="entry name" value="HAMP"/>
    <property type="match status" value="1"/>
</dbReference>
<accession>A0A3N9TDY7</accession>
<dbReference type="InterPro" id="IPR047347">
    <property type="entry name" value="YvaQ-like_sensor"/>
</dbReference>
<keyword evidence="5" id="KW-0472">Membrane</keyword>
<protein>
    <submittedName>
        <fullName evidence="8">Methyl-accepting chemotaxis protein</fullName>
    </submittedName>
</protein>
<dbReference type="InterPro" id="IPR024478">
    <property type="entry name" value="HlyB_4HB_MCP"/>
</dbReference>
<dbReference type="CDD" id="cd11386">
    <property type="entry name" value="MCP_signal"/>
    <property type="match status" value="1"/>
</dbReference>
<dbReference type="Pfam" id="PF00672">
    <property type="entry name" value="HAMP"/>
    <property type="match status" value="1"/>
</dbReference>
<dbReference type="InterPro" id="IPR004089">
    <property type="entry name" value="MCPsignal_dom"/>
</dbReference>
<feature type="domain" description="HAMP" evidence="7">
    <location>
        <begin position="210"/>
        <end position="262"/>
    </location>
</feature>
<dbReference type="Pfam" id="PF12729">
    <property type="entry name" value="4HB_MCP_1"/>
    <property type="match status" value="1"/>
</dbReference>
<keyword evidence="2 4" id="KW-0807">Transducer</keyword>
<dbReference type="GO" id="GO:0016020">
    <property type="term" value="C:membrane"/>
    <property type="evidence" value="ECO:0007669"/>
    <property type="project" value="UniProtKB-SubCell"/>
</dbReference>
<name>A0A3N9TDY7_9VIBR</name>
<dbReference type="GO" id="GO:0006935">
    <property type="term" value="P:chemotaxis"/>
    <property type="evidence" value="ECO:0007669"/>
    <property type="project" value="UniProtKB-ARBA"/>
</dbReference>
<comment type="caution">
    <text evidence="8">The sequence shown here is derived from an EMBL/GenBank/DDBJ whole genome shotgun (WGS) entry which is preliminary data.</text>
</comment>
<evidence type="ECO:0000256" key="1">
    <source>
        <dbReference type="ARBA" id="ARBA00004370"/>
    </source>
</evidence>
<keyword evidence="9" id="KW-1185">Reference proteome</keyword>
<evidence type="ECO:0000259" key="7">
    <source>
        <dbReference type="PROSITE" id="PS50885"/>
    </source>
</evidence>
<keyword evidence="5" id="KW-0812">Transmembrane</keyword>
<gene>
    <name evidence="8" type="ORF">EES38_14055</name>
</gene>
<dbReference type="Proteomes" id="UP000281112">
    <property type="component" value="Unassembled WGS sequence"/>
</dbReference>